<feature type="region of interest" description="Disordered" evidence="2">
    <location>
        <begin position="291"/>
        <end position="310"/>
    </location>
</feature>
<dbReference type="PROSITE" id="PS51257">
    <property type="entry name" value="PROKAR_LIPOPROTEIN"/>
    <property type="match status" value="1"/>
</dbReference>
<gene>
    <name evidence="5" type="ORF">Acor_44450</name>
</gene>
<protein>
    <recommendedName>
        <fullName evidence="4">RCC1-like domain-containing protein</fullName>
    </recommendedName>
</protein>
<feature type="signal peptide" evidence="3">
    <location>
        <begin position="1"/>
        <end position="24"/>
    </location>
</feature>
<comment type="caution">
    <text evidence="5">The sequence shown here is derived from an EMBL/GenBank/DDBJ whole genome shotgun (WGS) entry which is preliminary data.</text>
</comment>
<sequence length="494" mass="50419">MTKRAWSVATVLALACAPAPAAHAAAPNWSTRTLSWGTNTYGQLGDASDETRTTPVPVRSVLARFTQVAAGYEHTVALAKDGTVWAWGRNDDGQVGDHAADPVRTPARVPGLTGVTQVAAGWSGSLALRSDGTVWAWGVYPFLGDGTQASRGVPAPVPGLTGVVEIAAKGSHVLARRTDSTVWGWGRNAEGQLGDGTFTRRLSPVRVPSLGGVVSIAVSKYHSLAAREDGSVWAWGNSTYGWDGSSYGGELRTPVQVTGAPKIVKVAAGYDHSLALDASGRLWAWGRNDKGQRGDGTLTTPHNPGAPRPVPALTQVTAITAGRRTSAALSGGNVYTWGGNSAGQMGDGNAPAARPTPAIVPGVGPAIGVTAGMGDGHLLAVQADPPPAPPGATLTVQPESVTVNAGRSATATVLVEPINGLTESLKLTAAGLPSGVTVTFDPPLVPPGQTSVMTVTAGPDAPIRSETVTVHGYDSSRTSLASTTFDLTVSGPIE</sequence>
<proteinExistence type="predicted"/>
<evidence type="ECO:0000256" key="2">
    <source>
        <dbReference type="SAM" id="MobiDB-lite"/>
    </source>
</evidence>
<dbReference type="Pfam" id="PF25390">
    <property type="entry name" value="WD40_RLD"/>
    <property type="match status" value="1"/>
</dbReference>
<keyword evidence="6" id="KW-1185">Reference proteome</keyword>
<dbReference type="InterPro" id="IPR051625">
    <property type="entry name" value="Signaling_Regulatory_Domain"/>
</dbReference>
<dbReference type="InterPro" id="IPR009091">
    <property type="entry name" value="RCC1/BLIP-II"/>
</dbReference>
<organism evidence="5 6">
    <name type="scientific">Acrocarpospora corrugata</name>
    <dbReference type="NCBI Taxonomy" id="35763"/>
    <lineage>
        <taxon>Bacteria</taxon>
        <taxon>Bacillati</taxon>
        <taxon>Actinomycetota</taxon>
        <taxon>Actinomycetes</taxon>
        <taxon>Streptosporangiales</taxon>
        <taxon>Streptosporangiaceae</taxon>
        <taxon>Acrocarpospora</taxon>
    </lineage>
</organism>
<accession>A0A5M3W263</accession>
<dbReference type="RefSeq" id="WP_170317034.1">
    <property type="nucleotide sequence ID" value="NZ_BAAABN010000060.1"/>
</dbReference>
<dbReference type="Gene3D" id="2.130.10.30">
    <property type="entry name" value="Regulator of chromosome condensation 1/beta-lactamase-inhibitor protein II"/>
    <property type="match status" value="3"/>
</dbReference>
<dbReference type="Proteomes" id="UP000334990">
    <property type="component" value="Unassembled WGS sequence"/>
</dbReference>
<evidence type="ECO:0000313" key="5">
    <source>
        <dbReference type="EMBL" id="GES02379.1"/>
    </source>
</evidence>
<dbReference type="InterPro" id="IPR058923">
    <property type="entry name" value="RCC1-like_dom"/>
</dbReference>
<feature type="chain" id="PRO_5024308566" description="RCC1-like domain-containing protein" evidence="3">
    <location>
        <begin position="25"/>
        <end position="494"/>
    </location>
</feature>
<dbReference type="SUPFAM" id="SSF50985">
    <property type="entry name" value="RCC1/BLIP-II"/>
    <property type="match status" value="1"/>
</dbReference>
<dbReference type="PANTHER" id="PTHR22872">
    <property type="entry name" value="BTK-BINDING PROTEIN-RELATED"/>
    <property type="match status" value="1"/>
</dbReference>
<feature type="domain" description="RCC1-like" evidence="4">
    <location>
        <begin position="33"/>
        <end position="379"/>
    </location>
</feature>
<keyword evidence="3" id="KW-0732">Signal</keyword>
<dbReference type="AlphaFoldDB" id="A0A5M3W263"/>
<keyword evidence="1" id="KW-0677">Repeat</keyword>
<evidence type="ECO:0000259" key="4">
    <source>
        <dbReference type="Pfam" id="PF25390"/>
    </source>
</evidence>
<dbReference type="InterPro" id="IPR000408">
    <property type="entry name" value="Reg_chr_condens"/>
</dbReference>
<name>A0A5M3W263_9ACTN</name>
<dbReference type="PROSITE" id="PS50012">
    <property type="entry name" value="RCC1_3"/>
    <property type="match status" value="7"/>
</dbReference>
<dbReference type="PANTHER" id="PTHR22872:SF2">
    <property type="entry name" value="INHIBITOR OF BRUTON TYROSINE KINASE"/>
    <property type="match status" value="1"/>
</dbReference>
<evidence type="ECO:0000256" key="3">
    <source>
        <dbReference type="SAM" id="SignalP"/>
    </source>
</evidence>
<dbReference type="EMBL" id="BLAD01000058">
    <property type="protein sequence ID" value="GES02379.1"/>
    <property type="molecule type" value="Genomic_DNA"/>
</dbReference>
<reference evidence="5 6" key="1">
    <citation type="submission" date="2019-10" db="EMBL/GenBank/DDBJ databases">
        <title>Whole genome shotgun sequence of Acrocarpospora corrugata NBRC 13972.</title>
        <authorList>
            <person name="Ichikawa N."/>
            <person name="Kimura A."/>
            <person name="Kitahashi Y."/>
            <person name="Komaki H."/>
            <person name="Oguchi A."/>
        </authorList>
    </citation>
    <scope>NUCLEOTIDE SEQUENCE [LARGE SCALE GENOMIC DNA]</scope>
    <source>
        <strain evidence="5 6">NBRC 13972</strain>
    </source>
</reference>
<dbReference type="PROSITE" id="PS00626">
    <property type="entry name" value="RCC1_2"/>
    <property type="match status" value="2"/>
</dbReference>
<dbReference type="PRINTS" id="PR00633">
    <property type="entry name" value="RCCNDNSATION"/>
</dbReference>
<evidence type="ECO:0000313" key="6">
    <source>
        <dbReference type="Proteomes" id="UP000334990"/>
    </source>
</evidence>
<evidence type="ECO:0000256" key="1">
    <source>
        <dbReference type="ARBA" id="ARBA00022737"/>
    </source>
</evidence>